<dbReference type="EMBL" id="GBXM01086441">
    <property type="protein sequence ID" value="JAH22136.1"/>
    <property type="molecule type" value="Transcribed_RNA"/>
</dbReference>
<name>A0A0E9QYW0_ANGAN</name>
<accession>A0A0E9QYW0</accession>
<protein>
    <submittedName>
        <fullName evidence="1">Uncharacterized protein</fullName>
    </submittedName>
</protein>
<sequence>MKLILLTLSEERFQWLTVFIYNNNLLVKKKKKERKRS</sequence>
<dbReference type="AlphaFoldDB" id="A0A0E9QYW0"/>
<evidence type="ECO:0000313" key="1">
    <source>
        <dbReference type="EMBL" id="JAH22136.1"/>
    </source>
</evidence>
<organism evidence="1">
    <name type="scientific">Anguilla anguilla</name>
    <name type="common">European freshwater eel</name>
    <name type="synonym">Muraena anguilla</name>
    <dbReference type="NCBI Taxonomy" id="7936"/>
    <lineage>
        <taxon>Eukaryota</taxon>
        <taxon>Metazoa</taxon>
        <taxon>Chordata</taxon>
        <taxon>Craniata</taxon>
        <taxon>Vertebrata</taxon>
        <taxon>Euteleostomi</taxon>
        <taxon>Actinopterygii</taxon>
        <taxon>Neopterygii</taxon>
        <taxon>Teleostei</taxon>
        <taxon>Anguilliformes</taxon>
        <taxon>Anguillidae</taxon>
        <taxon>Anguilla</taxon>
    </lineage>
</organism>
<reference evidence="1" key="2">
    <citation type="journal article" date="2015" name="Fish Shellfish Immunol.">
        <title>Early steps in the European eel (Anguilla anguilla)-Vibrio vulnificus interaction in the gills: Role of the RtxA13 toxin.</title>
        <authorList>
            <person name="Callol A."/>
            <person name="Pajuelo D."/>
            <person name="Ebbesson L."/>
            <person name="Teles M."/>
            <person name="MacKenzie S."/>
            <person name="Amaro C."/>
        </authorList>
    </citation>
    <scope>NUCLEOTIDE SEQUENCE</scope>
</reference>
<proteinExistence type="predicted"/>
<reference evidence="1" key="1">
    <citation type="submission" date="2014-11" db="EMBL/GenBank/DDBJ databases">
        <authorList>
            <person name="Amaro Gonzalez C."/>
        </authorList>
    </citation>
    <scope>NUCLEOTIDE SEQUENCE</scope>
</reference>